<feature type="compositionally biased region" description="Polar residues" evidence="1">
    <location>
        <begin position="110"/>
        <end position="125"/>
    </location>
</feature>
<dbReference type="Proteomes" id="UP000821853">
    <property type="component" value="Chromosome 3"/>
</dbReference>
<evidence type="ECO:0000256" key="1">
    <source>
        <dbReference type="SAM" id="MobiDB-lite"/>
    </source>
</evidence>
<protein>
    <submittedName>
        <fullName evidence="2">Uncharacterized protein</fullName>
    </submittedName>
</protein>
<sequence>MPPKAPDELLTMQFARFGRVLRVVREGWRRSGLGHMTNTTRVVHIIPREPNSLDAVPHQALINGDPILMDVTGRPPMCLRCRDQPHPKASARHRGTAPAVRSGIRRQTARSRTQPGLGNQRQRNP</sequence>
<name>A0A9J6G349_HAELO</name>
<reference evidence="2 3" key="1">
    <citation type="journal article" date="2020" name="Cell">
        <title>Large-Scale Comparative Analyses of Tick Genomes Elucidate Their Genetic Diversity and Vector Capacities.</title>
        <authorList>
            <consortium name="Tick Genome and Microbiome Consortium (TIGMIC)"/>
            <person name="Jia N."/>
            <person name="Wang J."/>
            <person name="Shi W."/>
            <person name="Du L."/>
            <person name="Sun Y."/>
            <person name="Zhan W."/>
            <person name="Jiang J.F."/>
            <person name="Wang Q."/>
            <person name="Zhang B."/>
            <person name="Ji P."/>
            <person name="Bell-Sakyi L."/>
            <person name="Cui X.M."/>
            <person name="Yuan T.T."/>
            <person name="Jiang B.G."/>
            <person name="Yang W.F."/>
            <person name="Lam T.T."/>
            <person name="Chang Q.C."/>
            <person name="Ding S.J."/>
            <person name="Wang X.J."/>
            <person name="Zhu J.G."/>
            <person name="Ruan X.D."/>
            <person name="Zhao L."/>
            <person name="Wei J.T."/>
            <person name="Ye R.Z."/>
            <person name="Que T.C."/>
            <person name="Du C.H."/>
            <person name="Zhou Y.H."/>
            <person name="Cheng J.X."/>
            <person name="Dai P.F."/>
            <person name="Guo W.B."/>
            <person name="Han X.H."/>
            <person name="Huang E.J."/>
            <person name="Li L.F."/>
            <person name="Wei W."/>
            <person name="Gao Y.C."/>
            <person name="Liu J.Z."/>
            <person name="Shao H.Z."/>
            <person name="Wang X."/>
            <person name="Wang C.C."/>
            <person name="Yang T.C."/>
            <person name="Huo Q.B."/>
            <person name="Li W."/>
            <person name="Chen H.Y."/>
            <person name="Chen S.E."/>
            <person name="Zhou L.G."/>
            <person name="Ni X.B."/>
            <person name="Tian J.H."/>
            <person name="Sheng Y."/>
            <person name="Liu T."/>
            <person name="Pan Y.S."/>
            <person name="Xia L.Y."/>
            <person name="Li J."/>
            <person name="Zhao F."/>
            <person name="Cao W.C."/>
        </authorList>
    </citation>
    <scope>NUCLEOTIDE SEQUENCE [LARGE SCALE GENOMIC DNA]</scope>
    <source>
        <strain evidence="2">HaeL-2018</strain>
    </source>
</reference>
<proteinExistence type="predicted"/>
<keyword evidence="3" id="KW-1185">Reference proteome</keyword>
<comment type="caution">
    <text evidence="2">The sequence shown here is derived from an EMBL/GenBank/DDBJ whole genome shotgun (WGS) entry which is preliminary data.</text>
</comment>
<dbReference type="EMBL" id="JABSTR010000005">
    <property type="protein sequence ID" value="KAH9369391.1"/>
    <property type="molecule type" value="Genomic_DNA"/>
</dbReference>
<evidence type="ECO:0000313" key="2">
    <source>
        <dbReference type="EMBL" id="KAH9369391.1"/>
    </source>
</evidence>
<organism evidence="2 3">
    <name type="scientific">Haemaphysalis longicornis</name>
    <name type="common">Bush tick</name>
    <dbReference type="NCBI Taxonomy" id="44386"/>
    <lineage>
        <taxon>Eukaryota</taxon>
        <taxon>Metazoa</taxon>
        <taxon>Ecdysozoa</taxon>
        <taxon>Arthropoda</taxon>
        <taxon>Chelicerata</taxon>
        <taxon>Arachnida</taxon>
        <taxon>Acari</taxon>
        <taxon>Parasitiformes</taxon>
        <taxon>Ixodida</taxon>
        <taxon>Ixodoidea</taxon>
        <taxon>Ixodidae</taxon>
        <taxon>Haemaphysalinae</taxon>
        <taxon>Haemaphysalis</taxon>
    </lineage>
</organism>
<accession>A0A9J6G349</accession>
<gene>
    <name evidence="2" type="ORF">HPB48_017742</name>
</gene>
<feature type="region of interest" description="Disordered" evidence="1">
    <location>
        <begin position="82"/>
        <end position="125"/>
    </location>
</feature>
<dbReference type="AlphaFoldDB" id="A0A9J6G349"/>
<evidence type="ECO:0000313" key="3">
    <source>
        <dbReference type="Proteomes" id="UP000821853"/>
    </source>
</evidence>
<dbReference type="OrthoDB" id="6494660at2759"/>
<dbReference type="VEuPathDB" id="VectorBase:HLOH_065273"/>